<keyword evidence="8" id="KW-1185">Reference proteome</keyword>
<dbReference type="AlphaFoldDB" id="A0AAW0U1K6"/>
<protein>
    <recommendedName>
        <fullName evidence="6">Pacifastin domain-containing protein</fullName>
    </recommendedName>
</protein>
<keyword evidence="3" id="KW-1015">Disulfide bond</keyword>
<evidence type="ECO:0000256" key="2">
    <source>
        <dbReference type="ARBA" id="ARBA00022525"/>
    </source>
</evidence>
<dbReference type="SUPFAM" id="SSF57283">
    <property type="entry name" value="PMP inhibitors"/>
    <property type="match status" value="1"/>
</dbReference>
<evidence type="ECO:0000313" key="7">
    <source>
        <dbReference type="EMBL" id="KAK8392662.1"/>
    </source>
</evidence>
<dbReference type="GO" id="GO:0005576">
    <property type="term" value="C:extracellular region"/>
    <property type="evidence" value="ECO:0007669"/>
    <property type="project" value="UniProtKB-SubCell"/>
</dbReference>
<name>A0AAW0U1K6_SCYPA</name>
<feature type="domain" description="Pacifastin" evidence="6">
    <location>
        <begin position="74"/>
        <end position="105"/>
    </location>
</feature>
<keyword evidence="5" id="KW-0732">Signal</keyword>
<feature type="signal peptide" evidence="5">
    <location>
        <begin position="1"/>
        <end position="19"/>
    </location>
</feature>
<organism evidence="7 8">
    <name type="scientific">Scylla paramamosain</name>
    <name type="common">Mud crab</name>
    <dbReference type="NCBI Taxonomy" id="85552"/>
    <lineage>
        <taxon>Eukaryota</taxon>
        <taxon>Metazoa</taxon>
        <taxon>Ecdysozoa</taxon>
        <taxon>Arthropoda</taxon>
        <taxon>Crustacea</taxon>
        <taxon>Multicrustacea</taxon>
        <taxon>Malacostraca</taxon>
        <taxon>Eumalacostraca</taxon>
        <taxon>Eucarida</taxon>
        <taxon>Decapoda</taxon>
        <taxon>Pleocyemata</taxon>
        <taxon>Brachyura</taxon>
        <taxon>Eubrachyura</taxon>
        <taxon>Portunoidea</taxon>
        <taxon>Portunidae</taxon>
        <taxon>Portuninae</taxon>
        <taxon>Scylla</taxon>
    </lineage>
</organism>
<accession>A0AAW0U1K6</accession>
<evidence type="ECO:0000256" key="4">
    <source>
        <dbReference type="ARBA" id="ARBA00029459"/>
    </source>
</evidence>
<feature type="chain" id="PRO_5043900793" description="Pacifastin domain-containing protein" evidence="5">
    <location>
        <begin position="20"/>
        <end position="106"/>
    </location>
</feature>
<evidence type="ECO:0000259" key="6">
    <source>
        <dbReference type="Pfam" id="PF05375"/>
    </source>
</evidence>
<keyword evidence="2" id="KW-0964">Secreted</keyword>
<proteinExistence type="inferred from homology"/>
<dbReference type="InterPro" id="IPR036201">
    <property type="entry name" value="Pacifastin_dom_sf"/>
</dbReference>
<sequence>MKTLMVVVVVVAAAAFTLGTSVPPKPETVACEVQPESAEAGWLHNCHWCTCEDGFSVCKLQAACVNGEGQLPECSGKLWWMKDCNKCVCSSTGLALCNRKACLTRQ</sequence>
<evidence type="ECO:0000313" key="8">
    <source>
        <dbReference type="Proteomes" id="UP001487740"/>
    </source>
</evidence>
<comment type="similarity">
    <text evidence="4">Belongs to the protease inhibitor I19 family.</text>
</comment>
<comment type="subcellular location">
    <subcellularLocation>
        <location evidence="1">Secreted</location>
    </subcellularLocation>
</comment>
<gene>
    <name evidence="7" type="ORF">O3P69_014830</name>
</gene>
<dbReference type="Pfam" id="PF05375">
    <property type="entry name" value="Pacifastin_I"/>
    <property type="match status" value="1"/>
</dbReference>
<dbReference type="GO" id="GO:0030414">
    <property type="term" value="F:peptidase inhibitor activity"/>
    <property type="evidence" value="ECO:0007669"/>
    <property type="project" value="InterPro"/>
</dbReference>
<evidence type="ECO:0000256" key="3">
    <source>
        <dbReference type="ARBA" id="ARBA00023157"/>
    </source>
</evidence>
<evidence type="ECO:0000256" key="5">
    <source>
        <dbReference type="SAM" id="SignalP"/>
    </source>
</evidence>
<dbReference type="EMBL" id="JARAKH010000022">
    <property type="protein sequence ID" value="KAK8392662.1"/>
    <property type="molecule type" value="Genomic_DNA"/>
</dbReference>
<dbReference type="Proteomes" id="UP001487740">
    <property type="component" value="Unassembled WGS sequence"/>
</dbReference>
<evidence type="ECO:0000256" key="1">
    <source>
        <dbReference type="ARBA" id="ARBA00004613"/>
    </source>
</evidence>
<dbReference type="InterPro" id="IPR008037">
    <property type="entry name" value="Pacifastin_dom"/>
</dbReference>
<reference evidence="7 8" key="1">
    <citation type="submission" date="2023-03" db="EMBL/GenBank/DDBJ databases">
        <title>High-quality genome of Scylla paramamosain provides insights in environmental adaptation.</title>
        <authorList>
            <person name="Zhang L."/>
        </authorList>
    </citation>
    <scope>NUCLEOTIDE SEQUENCE [LARGE SCALE GENOMIC DNA]</scope>
    <source>
        <strain evidence="7">LZ_2023a</strain>
        <tissue evidence="7">Muscle</tissue>
    </source>
</reference>
<comment type="caution">
    <text evidence="7">The sequence shown here is derived from an EMBL/GenBank/DDBJ whole genome shotgun (WGS) entry which is preliminary data.</text>
</comment>